<dbReference type="RefSeq" id="WP_116883094.1">
    <property type="nucleotide sequence ID" value="NZ_CABMMC010000153.1"/>
</dbReference>
<accession>A0A2U1B7X8</accession>
<evidence type="ECO:0008006" key="3">
    <source>
        <dbReference type="Google" id="ProtNLM"/>
    </source>
</evidence>
<reference evidence="1 2" key="1">
    <citation type="submission" date="2018-04" db="EMBL/GenBank/DDBJ databases">
        <title>Genomic Encyclopedia of Type Strains, Phase IV (KMG-IV): sequencing the most valuable type-strain genomes for metagenomic binning, comparative biology and taxonomic classification.</title>
        <authorList>
            <person name="Goeker M."/>
        </authorList>
    </citation>
    <scope>NUCLEOTIDE SEQUENCE [LARGE SCALE GENOMIC DNA]</scope>
    <source>
        <strain evidence="1 2">DSM 14823</strain>
    </source>
</reference>
<name>A0A2U1B7X8_9BACT</name>
<keyword evidence="2" id="KW-1185">Reference proteome</keyword>
<comment type="caution">
    <text evidence="1">The sequence shown here is derived from an EMBL/GenBank/DDBJ whole genome shotgun (WGS) entry which is preliminary data.</text>
</comment>
<dbReference type="GeneID" id="78294417"/>
<gene>
    <name evidence="1" type="ORF">C8D82_10599</name>
</gene>
<protein>
    <recommendedName>
        <fullName evidence="3">PD-(D/E)XK nuclease superfamily protein</fullName>
    </recommendedName>
</protein>
<evidence type="ECO:0000313" key="2">
    <source>
        <dbReference type="Proteomes" id="UP000245959"/>
    </source>
</evidence>
<dbReference type="AlphaFoldDB" id="A0A2U1B7X8"/>
<sequence>MILCAADFPFSWSLRRRHYWNSCRRRYFYYYYAARGGHDTDVADPVRRELHELKMRFTVPRYVNALLDSAMRSLFYRRFEAEDEEVPAESLADFAIRQMRREFAAMLKGEFRRDHRKPMLDELFTPGVSAGEVASELADRISSGARRLESGIWREWNSIPFVQRRRIDAPLEVKLNELSCYCMPLFALKTGRELWIVENFNRASGEDELVTLHKFHALNQHRCPPGAVRSFSIDRNTGELAELGKNLNLSAAIRSIRSDADEMQGAVRPDGTLHERDFPPACGRCGSCRFRTFCRRDQETPDIAASANFI</sequence>
<dbReference type="OrthoDB" id="9808559at2"/>
<evidence type="ECO:0000313" key="1">
    <source>
        <dbReference type="EMBL" id="PVY44770.1"/>
    </source>
</evidence>
<proteinExistence type="predicted"/>
<dbReference type="Proteomes" id="UP000245959">
    <property type="component" value="Unassembled WGS sequence"/>
</dbReference>
<organism evidence="1 2">
    <name type="scientific">Victivallis vadensis</name>
    <dbReference type="NCBI Taxonomy" id="172901"/>
    <lineage>
        <taxon>Bacteria</taxon>
        <taxon>Pseudomonadati</taxon>
        <taxon>Lentisphaerota</taxon>
        <taxon>Lentisphaeria</taxon>
        <taxon>Victivallales</taxon>
        <taxon>Victivallaceae</taxon>
        <taxon>Victivallis</taxon>
    </lineage>
</organism>
<dbReference type="EMBL" id="QEKH01000005">
    <property type="protein sequence ID" value="PVY44770.1"/>
    <property type="molecule type" value="Genomic_DNA"/>
</dbReference>